<gene>
    <name evidence="7" type="ORF">CVV64_06185</name>
</gene>
<sequence>MPVIPVIPVIWGFDMEDVFGNLAMTAAVIVGVIFLLVYAWSTRIVKVGPNEVLVVFGRKHRIINPDGSADVVGYRIVHGGRAFIWPIFEDYKILSLELFTIDIETPEVYTKQGVPIMVEGIAQIKIKSDSVSIRTAAEQFLNKPLNEVTAIAHQTLEGHLRAILGTMDVEEVNSNRDAFAQQVQEVAATDLAYMGLGVVSFTIKDIRDNQGYLEALGKRRTAEVKRDASIGEANAMRDSEIGKSAAQAEAISRSSAFFQEGQVAKIKAEISVAEAEKNKKIRLAEFDGDSNTKKAEADLAYDLQKYKTNQLVKTEEIQVEIIEKTRRIELEEREIDRRRKELMATIEAPADAESRRIRTIAQAERDRAVMQAEGQAAAVKTRGFAEAEVLKASGLADAEAEKAKGLALAEVEKARGLAEAEVCRQTGIAEAEAMEKKAQAWASYNEAAIAQMFIEKLPEIVSAAAQPLSKVDKIVLIGGGEGGSGASRLTREVVDMVAQLPPVLESVTGIKLADLIKSVPAMTASVSHEGKDPASGVDGDAAEDSGA</sequence>
<dbReference type="GO" id="GO:0005886">
    <property type="term" value="C:plasma membrane"/>
    <property type="evidence" value="ECO:0007669"/>
    <property type="project" value="TreeGrafter"/>
</dbReference>
<dbReference type="Gene3D" id="3.30.479.30">
    <property type="entry name" value="Band 7 domain"/>
    <property type="match status" value="1"/>
</dbReference>
<dbReference type="GO" id="GO:0002020">
    <property type="term" value="F:protease binding"/>
    <property type="evidence" value="ECO:0007669"/>
    <property type="project" value="TreeGrafter"/>
</dbReference>
<dbReference type="Proteomes" id="UP000233256">
    <property type="component" value="Unassembled WGS sequence"/>
</dbReference>
<evidence type="ECO:0000256" key="1">
    <source>
        <dbReference type="ARBA" id="ARBA00004370"/>
    </source>
</evidence>
<dbReference type="InterPro" id="IPR031905">
    <property type="entry name" value="Flotillin_C"/>
</dbReference>
<reference evidence="7 8" key="1">
    <citation type="journal article" date="2017" name="ISME J.">
        <title>Potential for microbial H2 and metal transformations associated with novel bacteria and archaea in deep terrestrial subsurface sediments.</title>
        <authorList>
            <person name="Hernsdorf A.W."/>
            <person name="Amano Y."/>
            <person name="Miyakawa K."/>
            <person name="Ise K."/>
            <person name="Suzuki Y."/>
            <person name="Anantharaman K."/>
            <person name="Probst A."/>
            <person name="Burstein D."/>
            <person name="Thomas B.C."/>
            <person name="Banfield J.F."/>
        </authorList>
    </citation>
    <scope>NUCLEOTIDE SEQUENCE [LARGE SCALE GENOMIC DNA]</scope>
    <source>
        <strain evidence="7">HGW-Wallbacteria-1</strain>
    </source>
</reference>
<keyword evidence="5" id="KW-1133">Transmembrane helix</keyword>
<dbReference type="Pfam" id="PF01145">
    <property type="entry name" value="Band_7"/>
    <property type="match status" value="1"/>
</dbReference>
<dbReference type="InterPro" id="IPR001107">
    <property type="entry name" value="Band_7"/>
</dbReference>
<keyword evidence="5" id="KW-0812">Transmembrane</keyword>
<organism evidence="7 8">
    <name type="scientific">Candidatus Wallbacteria bacterium HGW-Wallbacteria-1</name>
    <dbReference type="NCBI Taxonomy" id="2013854"/>
    <lineage>
        <taxon>Bacteria</taxon>
        <taxon>Candidatus Walliibacteriota</taxon>
    </lineage>
</organism>
<evidence type="ECO:0000313" key="7">
    <source>
        <dbReference type="EMBL" id="PKK91354.1"/>
    </source>
</evidence>
<dbReference type="Pfam" id="PF15975">
    <property type="entry name" value="Flot"/>
    <property type="match status" value="1"/>
</dbReference>
<comment type="subcellular location">
    <subcellularLocation>
        <location evidence="1">Membrane</location>
    </subcellularLocation>
</comment>
<protein>
    <submittedName>
        <fullName evidence="7">Flotillin</fullName>
    </submittedName>
</protein>
<comment type="caution">
    <text evidence="7">The sequence shown here is derived from an EMBL/GenBank/DDBJ whole genome shotgun (WGS) entry which is preliminary data.</text>
</comment>
<keyword evidence="3 5" id="KW-0472">Membrane</keyword>
<dbReference type="PANTHER" id="PTHR13806:SF46">
    <property type="entry name" value="FLOTILLIN-1-RELATED"/>
    <property type="match status" value="1"/>
</dbReference>
<evidence type="ECO:0000256" key="4">
    <source>
        <dbReference type="SAM" id="MobiDB-lite"/>
    </source>
</evidence>
<evidence type="ECO:0000256" key="3">
    <source>
        <dbReference type="ARBA" id="ARBA00023136"/>
    </source>
</evidence>
<dbReference type="SMART" id="SM00244">
    <property type="entry name" value="PHB"/>
    <property type="match status" value="1"/>
</dbReference>
<dbReference type="InterPro" id="IPR027705">
    <property type="entry name" value="Flotillin_fam"/>
</dbReference>
<accession>A0A2N1PSN7</accession>
<name>A0A2N1PSN7_9BACT</name>
<feature type="domain" description="Band 7" evidence="6">
    <location>
        <begin position="42"/>
        <end position="220"/>
    </location>
</feature>
<dbReference type="PANTHER" id="PTHR13806">
    <property type="entry name" value="FLOTILLIN-RELATED"/>
    <property type="match status" value="1"/>
</dbReference>
<dbReference type="GO" id="GO:0072659">
    <property type="term" value="P:protein localization to plasma membrane"/>
    <property type="evidence" value="ECO:0007669"/>
    <property type="project" value="TreeGrafter"/>
</dbReference>
<feature type="region of interest" description="Disordered" evidence="4">
    <location>
        <begin position="524"/>
        <end position="547"/>
    </location>
</feature>
<dbReference type="SUPFAM" id="SSF117892">
    <property type="entry name" value="Band 7/SPFH domain"/>
    <property type="match status" value="1"/>
</dbReference>
<feature type="transmembrane region" description="Helical" evidence="5">
    <location>
        <begin position="18"/>
        <end position="40"/>
    </location>
</feature>
<evidence type="ECO:0000259" key="6">
    <source>
        <dbReference type="SMART" id="SM00244"/>
    </source>
</evidence>
<comment type="similarity">
    <text evidence="2">Belongs to the band 7/mec-2 family. Flotillin subfamily.</text>
</comment>
<evidence type="ECO:0000313" key="8">
    <source>
        <dbReference type="Proteomes" id="UP000233256"/>
    </source>
</evidence>
<dbReference type="CDD" id="cd03399">
    <property type="entry name" value="SPFH_flotillin"/>
    <property type="match status" value="1"/>
</dbReference>
<dbReference type="AlphaFoldDB" id="A0A2N1PSN7"/>
<dbReference type="EMBL" id="PGXC01000003">
    <property type="protein sequence ID" value="PKK91354.1"/>
    <property type="molecule type" value="Genomic_DNA"/>
</dbReference>
<evidence type="ECO:0000256" key="5">
    <source>
        <dbReference type="SAM" id="Phobius"/>
    </source>
</evidence>
<dbReference type="InterPro" id="IPR036013">
    <property type="entry name" value="Band_7/SPFH_dom_sf"/>
</dbReference>
<evidence type="ECO:0000256" key="2">
    <source>
        <dbReference type="ARBA" id="ARBA00007161"/>
    </source>
</evidence>
<proteinExistence type="inferred from homology"/>